<evidence type="ECO:0000313" key="4">
    <source>
        <dbReference type="EMBL" id="ADG04925.1"/>
    </source>
</evidence>
<dbReference type="eggNOG" id="COG1358">
    <property type="taxonomic scope" value="Bacteria"/>
</dbReference>
<proteinExistence type="inferred from homology"/>
<protein>
    <recommendedName>
        <fullName evidence="2">RNA-binding protein Btus_0147</fullName>
    </recommendedName>
    <alternativeName>
        <fullName evidence="2">Ribosomal protein eL8-like</fullName>
    </alternativeName>
</protein>
<evidence type="ECO:0000256" key="2">
    <source>
        <dbReference type="HAMAP-Rule" id="MF_00574"/>
    </source>
</evidence>
<evidence type="ECO:0000259" key="3">
    <source>
        <dbReference type="Pfam" id="PF01248"/>
    </source>
</evidence>
<dbReference type="EMBL" id="CP002017">
    <property type="protein sequence ID" value="ADG04925.1"/>
    <property type="molecule type" value="Genomic_DNA"/>
</dbReference>
<dbReference type="Pfam" id="PF01248">
    <property type="entry name" value="Ribosomal_L7Ae"/>
    <property type="match status" value="1"/>
</dbReference>
<feature type="domain" description="Ribosomal protein eL8/eL30/eS12/Gadd45" evidence="3">
    <location>
        <begin position="6"/>
        <end position="84"/>
    </location>
</feature>
<keyword evidence="1 2" id="KW-0694">RNA-binding</keyword>
<comment type="similarity">
    <text evidence="2">Belongs to the eukaryotic ribosomal protein eL8 family.</text>
</comment>
<dbReference type="GO" id="GO:0005840">
    <property type="term" value="C:ribosome"/>
    <property type="evidence" value="ECO:0007669"/>
    <property type="project" value="UniProtKB-KW"/>
</dbReference>
<dbReference type="RefSeq" id="WP_013074218.1">
    <property type="nucleotide sequence ID" value="NC_014098.1"/>
</dbReference>
<organism evidence="4 5">
    <name type="scientific">Kyrpidia tusciae (strain DSM 2912 / NBRC 15312 / T2)</name>
    <name type="common">Bacillus tusciae</name>
    <dbReference type="NCBI Taxonomy" id="562970"/>
    <lineage>
        <taxon>Bacteria</taxon>
        <taxon>Bacillati</taxon>
        <taxon>Bacillota</taxon>
        <taxon>Bacilli</taxon>
        <taxon>Bacillales</taxon>
        <taxon>Alicyclobacillaceae</taxon>
        <taxon>Kyrpidia</taxon>
    </lineage>
</organism>
<dbReference type="STRING" id="562970.Btus_0147"/>
<keyword evidence="4" id="KW-0689">Ribosomal protein</keyword>
<evidence type="ECO:0000313" key="5">
    <source>
        <dbReference type="Proteomes" id="UP000002368"/>
    </source>
</evidence>
<dbReference type="AlphaFoldDB" id="D5WRR4"/>
<dbReference type="HOGENOM" id="CLU_168063_2_0_9"/>
<name>D5WRR4_KYRT2</name>
<dbReference type="OrthoDB" id="2353623at2"/>
<dbReference type="HAMAP" id="MF_00574">
    <property type="entry name" value="Ribosomal_eL8_Bact"/>
    <property type="match status" value="1"/>
</dbReference>
<dbReference type="KEGG" id="bts:Btus_0147"/>
<keyword evidence="5" id="KW-1185">Reference proteome</keyword>
<dbReference type="Proteomes" id="UP000002368">
    <property type="component" value="Chromosome"/>
</dbReference>
<keyword evidence="4" id="KW-0687">Ribonucleoprotein</keyword>
<accession>D5WRR4</accession>
<dbReference type="InterPro" id="IPR029064">
    <property type="entry name" value="Ribosomal_eL30-like_sf"/>
</dbReference>
<dbReference type="InterPro" id="IPR004038">
    <property type="entry name" value="Ribosomal_eL8/eL30/eS12/Gad45"/>
</dbReference>
<dbReference type="SUPFAM" id="SSF55315">
    <property type="entry name" value="L30e-like"/>
    <property type="match status" value="1"/>
</dbReference>
<gene>
    <name evidence="4" type="ordered locus">Btus_0147</name>
</gene>
<reference evidence="4 5" key="1">
    <citation type="journal article" date="2011" name="Stand. Genomic Sci.">
        <title>Complete genome sequence of the thermophilic, hydrogen-oxidizing Bacillus tusciae type strain (T2) and reclassification in the new genus, Kyrpidia gen. nov. as Kyrpidia tusciae comb. nov. and emendation of the family Alicyclobacillaceae da Costa and Rainey, 2010.</title>
        <authorList>
            <person name="Klenk H.P."/>
            <person name="Lapidus A."/>
            <person name="Chertkov O."/>
            <person name="Copeland A."/>
            <person name="Del Rio T.G."/>
            <person name="Nolan M."/>
            <person name="Lucas S."/>
            <person name="Chen F."/>
            <person name="Tice H."/>
            <person name="Cheng J.F."/>
            <person name="Han C."/>
            <person name="Bruce D."/>
            <person name="Goodwin L."/>
            <person name="Pitluck S."/>
            <person name="Pati A."/>
            <person name="Ivanova N."/>
            <person name="Mavromatis K."/>
            <person name="Daum C."/>
            <person name="Chen A."/>
            <person name="Palaniappan K."/>
            <person name="Chang Y.J."/>
            <person name="Land M."/>
            <person name="Hauser L."/>
            <person name="Jeffries C.D."/>
            <person name="Detter J.C."/>
            <person name="Rohde M."/>
            <person name="Abt B."/>
            <person name="Pukall R."/>
            <person name="Goker M."/>
            <person name="Bristow J."/>
            <person name="Markowitz V."/>
            <person name="Hugenholtz P."/>
            <person name="Eisen J.A."/>
        </authorList>
    </citation>
    <scope>NUCLEOTIDE SEQUENCE [LARGE SCALE GENOMIC DNA]</scope>
    <source>
        <strain evidence="4 5">DSM 2912</strain>
    </source>
</reference>
<dbReference type="NCBIfam" id="NF010125">
    <property type="entry name" value="PRK13602.1"/>
    <property type="match status" value="1"/>
</dbReference>
<dbReference type="GO" id="GO:0003723">
    <property type="term" value="F:RNA binding"/>
    <property type="evidence" value="ECO:0007669"/>
    <property type="project" value="UniProtKB-UniRule"/>
</dbReference>
<sequence length="86" mass="9479">MPYDRLKRAKRIVIGTNQTLKALQEKSPVEVYVAKDADRHVVARVVALCEQKQVSLVWVDSMKQLGKACGIDVGAAAAAIIEENWS</sequence>
<dbReference type="InterPro" id="IPR023460">
    <property type="entry name" value="RNA_bf_YbxF-like"/>
</dbReference>
<evidence type="ECO:0000256" key="1">
    <source>
        <dbReference type="ARBA" id="ARBA00022884"/>
    </source>
</evidence>
<dbReference type="Gene3D" id="3.30.1330.30">
    <property type="match status" value="1"/>
</dbReference>